<sequence>MRRFSMDRGEDARFGWAVKDSCRILISVIHSQERKCINLNVSKVRLEASEVSVDECARRKRTGAQKGENDKQEFEEAIDNGWSESRHLVNLCKVDPATSTFALLSLSHSWPNYANQWSFSRSPLLISLLCFILSIAVDVSSVYAAVCSVQDKAFSASSVIKNHRKCAAVTTICCLRPMPRHTVCKL</sequence>
<dbReference type="AlphaFoldDB" id="A0AAN9LKZ0"/>
<keyword evidence="1" id="KW-0812">Transmembrane</keyword>
<keyword evidence="1" id="KW-1133">Transmembrane helix</keyword>
<evidence type="ECO:0000313" key="3">
    <source>
        <dbReference type="Proteomes" id="UP001367508"/>
    </source>
</evidence>
<accession>A0AAN9LKZ0</accession>
<gene>
    <name evidence="2" type="ORF">VNO77_18137</name>
</gene>
<evidence type="ECO:0000256" key="1">
    <source>
        <dbReference type="SAM" id="Phobius"/>
    </source>
</evidence>
<feature type="transmembrane region" description="Helical" evidence="1">
    <location>
        <begin position="124"/>
        <end position="146"/>
    </location>
</feature>
<comment type="caution">
    <text evidence="2">The sequence shown here is derived from an EMBL/GenBank/DDBJ whole genome shotgun (WGS) entry which is preliminary data.</text>
</comment>
<dbReference type="EMBL" id="JAYMYQ010000004">
    <property type="protein sequence ID" value="KAK7337556.1"/>
    <property type="molecule type" value="Genomic_DNA"/>
</dbReference>
<name>A0AAN9LKZ0_CANGL</name>
<protein>
    <submittedName>
        <fullName evidence="2">Uncharacterized protein</fullName>
    </submittedName>
</protein>
<evidence type="ECO:0000313" key="2">
    <source>
        <dbReference type="EMBL" id="KAK7337556.1"/>
    </source>
</evidence>
<reference evidence="2 3" key="1">
    <citation type="submission" date="2024-01" db="EMBL/GenBank/DDBJ databases">
        <title>The genomes of 5 underutilized Papilionoideae crops provide insights into root nodulation and disease resistanc.</title>
        <authorList>
            <person name="Jiang F."/>
        </authorList>
    </citation>
    <scope>NUCLEOTIDE SEQUENCE [LARGE SCALE GENOMIC DNA]</scope>
    <source>
        <strain evidence="2">LVBAO_FW01</strain>
        <tissue evidence="2">Leaves</tissue>
    </source>
</reference>
<keyword evidence="1" id="KW-0472">Membrane</keyword>
<keyword evidence="3" id="KW-1185">Reference proteome</keyword>
<dbReference type="Proteomes" id="UP001367508">
    <property type="component" value="Unassembled WGS sequence"/>
</dbReference>
<organism evidence="2 3">
    <name type="scientific">Canavalia gladiata</name>
    <name type="common">Sword bean</name>
    <name type="synonym">Dolichos gladiatus</name>
    <dbReference type="NCBI Taxonomy" id="3824"/>
    <lineage>
        <taxon>Eukaryota</taxon>
        <taxon>Viridiplantae</taxon>
        <taxon>Streptophyta</taxon>
        <taxon>Embryophyta</taxon>
        <taxon>Tracheophyta</taxon>
        <taxon>Spermatophyta</taxon>
        <taxon>Magnoliopsida</taxon>
        <taxon>eudicotyledons</taxon>
        <taxon>Gunneridae</taxon>
        <taxon>Pentapetalae</taxon>
        <taxon>rosids</taxon>
        <taxon>fabids</taxon>
        <taxon>Fabales</taxon>
        <taxon>Fabaceae</taxon>
        <taxon>Papilionoideae</taxon>
        <taxon>50 kb inversion clade</taxon>
        <taxon>NPAAA clade</taxon>
        <taxon>indigoferoid/millettioid clade</taxon>
        <taxon>Phaseoleae</taxon>
        <taxon>Canavalia</taxon>
    </lineage>
</organism>
<proteinExistence type="predicted"/>